<dbReference type="Proteomes" id="UP000787672">
    <property type="component" value="Unassembled WGS sequence"/>
</dbReference>
<organism evidence="1 2">
    <name type="scientific">Dysosmobacter acutus</name>
    <dbReference type="NCBI Taxonomy" id="2841504"/>
    <lineage>
        <taxon>Bacteria</taxon>
        <taxon>Bacillati</taxon>
        <taxon>Bacillota</taxon>
        <taxon>Clostridia</taxon>
        <taxon>Eubacteriales</taxon>
        <taxon>Oscillospiraceae</taxon>
        <taxon>Dysosmobacter</taxon>
    </lineage>
</organism>
<evidence type="ECO:0000313" key="2">
    <source>
        <dbReference type="Proteomes" id="UP000787672"/>
    </source>
</evidence>
<name>A0ABS6F7X3_9FIRM</name>
<proteinExistence type="predicted"/>
<accession>A0ABS6F7X3</accession>
<protein>
    <submittedName>
        <fullName evidence="1">Uncharacterized protein</fullName>
    </submittedName>
</protein>
<gene>
    <name evidence="1" type="ORF">KQI82_04915</name>
</gene>
<dbReference type="RefSeq" id="WP_216631770.1">
    <property type="nucleotide sequence ID" value="NZ_JAHLQN010000001.1"/>
</dbReference>
<sequence>MEIVSRYGQEAILIREGAETPIRAFIQPSADRNRLEDAGDVLGREDERLFVYLGRTAVEPGDVLIWQGLRLRVRTSSPYYVGRELSHYWAALRPEWEAAV</sequence>
<keyword evidence="2" id="KW-1185">Reference proteome</keyword>
<comment type="caution">
    <text evidence="1">The sequence shown here is derived from an EMBL/GenBank/DDBJ whole genome shotgun (WGS) entry which is preliminary data.</text>
</comment>
<evidence type="ECO:0000313" key="1">
    <source>
        <dbReference type="EMBL" id="MBU5626262.1"/>
    </source>
</evidence>
<dbReference type="EMBL" id="JAHLQN010000001">
    <property type="protein sequence ID" value="MBU5626262.1"/>
    <property type="molecule type" value="Genomic_DNA"/>
</dbReference>
<reference evidence="1 2" key="1">
    <citation type="submission" date="2021-06" db="EMBL/GenBank/DDBJ databases">
        <authorList>
            <person name="Sun Q."/>
            <person name="Li D."/>
        </authorList>
    </citation>
    <scope>NUCLEOTIDE SEQUENCE [LARGE SCALE GENOMIC DNA]</scope>
    <source>
        <strain evidence="1 2">MSJ-2</strain>
    </source>
</reference>